<dbReference type="EMBL" id="FONA01000003">
    <property type="protein sequence ID" value="SFD85854.1"/>
    <property type="molecule type" value="Genomic_DNA"/>
</dbReference>
<name>A0A1I1VSP8_9BACT</name>
<dbReference type="AlphaFoldDB" id="A0A1I1VSP8"/>
<gene>
    <name evidence="1" type="ORF">SAMN05444380_10343</name>
</gene>
<dbReference type="Proteomes" id="UP000181976">
    <property type="component" value="Unassembled WGS sequence"/>
</dbReference>
<reference evidence="1 2" key="1">
    <citation type="submission" date="2016-10" db="EMBL/GenBank/DDBJ databases">
        <authorList>
            <person name="de Groot N.N."/>
        </authorList>
    </citation>
    <scope>NUCLEOTIDE SEQUENCE [LARGE SCALE GENOMIC DNA]</scope>
    <source>
        <strain evidence="1 2">DSM 19012</strain>
    </source>
</reference>
<proteinExistence type="predicted"/>
<evidence type="ECO:0000313" key="1">
    <source>
        <dbReference type="EMBL" id="SFD85854.1"/>
    </source>
</evidence>
<organism evidence="1 2">
    <name type="scientific">Thermophagus xiamenensis</name>
    <dbReference type="NCBI Taxonomy" id="385682"/>
    <lineage>
        <taxon>Bacteria</taxon>
        <taxon>Pseudomonadati</taxon>
        <taxon>Bacteroidota</taxon>
        <taxon>Bacteroidia</taxon>
        <taxon>Marinilabiliales</taxon>
        <taxon>Marinilabiliaceae</taxon>
        <taxon>Thermophagus</taxon>
    </lineage>
</organism>
<dbReference type="OrthoDB" id="1425606at2"/>
<sequence>MKYEIKIDKGPEAKGTIDLQRLGALAESFRKIAEGALQIRLRGVSFTKGKKKLSLYDALKVSISGIKGGSTILCLDTEQFGKTLEPYQTDIFRQEAQQALPGETPVSLFISTFKLALDGGKDQELLDKQLLKQLKQFKSVFLNDDEILTISNQGSIPELILKKEDFNKIKVLEEEIPDSEPIILNGIVDELKYSKLKVKIQTAEGIVDGFLSENLSSEKIAQYWGKEVTITGTAHFKPGGKSVIEINNIFEPGKGDSYFSRKPKTETVEQQLQRQIREKGGNRFSEIVGKWPGDEDFEDLLKMLTK</sequence>
<dbReference type="eggNOG" id="ENOG5033MGP">
    <property type="taxonomic scope" value="Bacteria"/>
</dbReference>
<accession>A0A1I1VSP8</accession>
<dbReference type="InParanoid" id="A0A1I1VSP8"/>
<protein>
    <submittedName>
        <fullName evidence="1">Uncharacterized protein</fullName>
    </submittedName>
</protein>
<keyword evidence="2" id="KW-1185">Reference proteome</keyword>
<evidence type="ECO:0000313" key="2">
    <source>
        <dbReference type="Proteomes" id="UP000181976"/>
    </source>
</evidence>